<dbReference type="Proteomes" id="UP001267878">
    <property type="component" value="Unassembled WGS sequence"/>
</dbReference>
<keyword evidence="4" id="KW-1185">Reference proteome</keyword>
<proteinExistence type="predicted"/>
<dbReference type="EC" id="3.8.1.-" evidence="3"/>
<keyword evidence="1" id="KW-0413">Isomerase</keyword>
<dbReference type="GO" id="GO:0016787">
    <property type="term" value="F:hydrolase activity"/>
    <property type="evidence" value="ECO:0007669"/>
    <property type="project" value="UniProtKB-KW"/>
</dbReference>
<organism evidence="3 4">
    <name type="scientific">Agrilutibacter niabensis</name>
    <dbReference type="NCBI Taxonomy" id="380628"/>
    <lineage>
        <taxon>Bacteria</taxon>
        <taxon>Pseudomonadati</taxon>
        <taxon>Pseudomonadota</taxon>
        <taxon>Gammaproteobacteria</taxon>
        <taxon>Lysobacterales</taxon>
        <taxon>Lysobacteraceae</taxon>
        <taxon>Agrilutibacter</taxon>
    </lineage>
</organism>
<dbReference type="Pfam" id="PF01361">
    <property type="entry name" value="Tautomerase"/>
    <property type="match status" value="1"/>
</dbReference>
<dbReference type="InterPro" id="IPR014347">
    <property type="entry name" value="Tautomerase/MIF_sf"/>
</dbReference>
<dbReference type="EMBL" id="JAVDVW010000001">
    <property type="protein sequence ID" value="MDR7098372.1"/>
    <property type="molecule type" value="Genomic_DNA"/>
</dbReference>
<dbReference type="Gene3D" id="3.30.429.10">
    <property type="entry name" value="Macrophage Migration Inhibitory Factor"/>
    <property type="match status" value="1"/>
</dbReference>
<protein>
    <submittedName>
        <fullName evidence="3">Trans-3-chloroacrylic acid dehalogenase alpha subunit</fullName>
        <ecNumber evidence="3">3.8.1.-</ecNumber>
    </submittedName>
</protein>
<sequence length="68" mass="7632">MAILTIDMRSGRTNEQKRRFAAAILDAVNRATGEPRENVHLIIHENPGINLVENGQHLPEIAKPVHEQ</sequence>
<name>A0ABU1VLM2_9GAMM</name>
<evidence type="ECO:0000259" key="2">
    <source>
        <dbReference type="Pfam" id="PF01361"/>
    </source>
</evidence>
<gene>
    <name evidence="3" type="ORF">J2X04_000719</name>
</gene>
<feature type="domain" description="4-oxalocrotonate tautomerase-like" evidence="2">
    <location>
        <begin position="3"/>
        <end position="47"/>
    </location>
</feature>
<dbReference type="InterPro" id="IPR004370">
    <property type="entry name" value="4-OT-like_dom"/>
</dbReference>
<reference evidence="3 4" key="1">
    <citation type="submission" date="2023-07" db="EMBL/GenBank/DDBJ databases">
        <title>Sorghum-associated microbial communities from plants grown in Nebraska, USA.</title>
        <authorList>
            <person name="Schachtman D."/>
        </authorList>
    </citation>
    <scope>NUCLEOTIDE SEQUENCE [LARGE SCALE GENOMIC DNA]</scope>
    <source>
        <strain evidence="3 4">BE187</strain>
    </source>
</reference>
<dbReference type="SUPFAM" id="SSF55331">
    <property type="entry name" value="Tautomerase/MIF"/>
    <property type="match status" value="1"/>
</dbReference>
<evidence type="ECO:0000256" key="1">
    <source>
        <dbReference type="ARBA" id="ARBA00023235"/>
    </source>
</evidence>
<dbReference type="RefSeq" id="WP_310052213.1">
    <property type="nucleotide sequence ID" value="NZ_JAVDVW010000001.1"/>
</dbReference>
<keyword evidence="3" id="KW-0378">Hydrolase</keyword>
<evidence type="ECO:0000313" key="4">
    <source>
        <dbReference type="Proteomes" id="UP001267878"/>
    </source>
</evidence>
<comment type="caution">
    <text evidence="3">The sequence shown here is derived from an EMBL/GenBank/DDBJ whole genome shotgun (WGS) entry which is preliminary data.</text>
</comment>
<accession>A0ABU1VLM2</accession>
<evidence type="ECO:0000313" key="3">
    <source>
        <dbReference type="EMBL" id="MDR7098372.1"/>
    </source>
</evidence>